<name>A0A5J4T617_9EUKA</name>
<proteinExistence type="predicted"/>
<evidence type="ECO:0000313" key="3">
    <source>
        <dbReference type="Proteomes" id="UP000324800"/>
    </source>
</evidence>
<gene>
    <name evidence="2" type="ORF">EZS28_051668</name>
</gene>
<reference evidence="2 3" key="1">
    <citation type="submission" date="2019-03" db="EMBL/GenBank/DDBJ databases">
        <title>Single cell metagenomics reveals metabolic interactions within the superorganism composed of flagellate Streblomastix strix and complex community of Bacteroidetes bacteria on its surface.</title>
        <authorList>
            <person name="Treitli S.C."/>
            <person name="Kolisko M."/>
            <person name="Husnik F."/>
            <person name="Keeling P."/>
            <person name="Hampl V."/>
        </authorList>
    </citation>
    <scope>NUCLEOTIDE SEQUENCE [LARGE SCALE GENOMIC DNA]</scope>
    <source>
        <strain evidence="2">ST1C</strain>
    </source>
</reference>
<dbReference type="AlphaFoldDB" id="A0A5J4T617"/>
<feature type="non-terminal residue" evidence="2">
    <location>
        <position position="71"/>
    </location>
</feature>
<feature type="coiled-coil region" evidence="1">
    <location>
        <begin position="24"/>
        <end position="54"/>
    </location>
</feature>
<sequence>MYRAQIQNSSVSAFRSVIDWRNERDKWRIEVERVEQIRRDMKNKEQIKENKMDKDFEDTFIDNSFSSQPIE</sequence>
<organism evidence="2 3">
    <name type="scientific">Streblomastix strix</name>
    <dbReference type="NCBI Taxonomy" id="222440"/>
    <lineage>
        <taxon>Eukaryota</taxon>
        <taxon>Metamonada</taxon>
        <taxon>Preaxostyla</taxon>
        <taxon>Oxymonadida</taxon>
        <taxon>Streblomastigidae</taxon>
        <taxon>Streblomastix</taxon>
    </lineage>
</organism>
<dbReference type="EMBL" id="SNRW01039283">
    <property type="protein sequence ID" value="KAA6352805.1"/>
    <property type="molecule type" value="Genomic_DNA"/>
</dbReference>
<evidence type="ECO:0000256" key="1">
    <source>
        <dbReference type="SAM" id="Coils"/>
    </source>
</evidence>
<protein>
    <submittedName>
        <fullName evidence="2">Uncharacterized protein</fullName>
    </submittedName>
</protein>
<evidence type="ECO:0000313" key="2">
    <source>
        <dbReference type="EMBL" id="KAA6352805.1"/>
    </source>
</evidence>
<accession>A0A5J4T617</accession>
<comment type="caution">
    <text evidence="2">The sequence shown here is derived from an EMBL/GenBank/DDBJ whole genome shotgun (WGS) entry which is preliminary data.</text>
</comment>
<dbReference type="Proteomes" id="UP000324800">
    <property type="component" value="Unassembled WGS sequence"/>
</dbReference>
<keyword evidence="1" id="KW-0175">Coiled coil</keyword>